<name>A0A3N6S6P3_9GAMM</name>
<feature type="signal peptide" evidence="2">
    <location>
        <begin position="1"/>
        <end position="21"/>
    </location>
</feature>
<proteinExistence type="predicted"/>
<evidence type="ECO:0000313" key="3">
    <source>
        <dbReference type="EMBL" id="RQM36720.1"/>
    </source>
</evidence>
<protein>
    <recommendedName>
        <fullName evidence="5">Exopolysaccharide production protein YjbE</fullName>
    </recommendedName>
</protein>
<dbReference type="Pfam" id="PF11106">
    <property type="entry name" value="YjbE"/>
    <property type="match status" value="1"/>
</dbReference>
<evidence type="ECO:0000256" key="2">
    <source>
        <dbReference type="SAM" id="SignalP"/>
    </source>
</evidence>
<evidence type="ECO:0000313" key="4">
    <source>
        <dbReference type="Proteomes" id="UP000279457"/>
    </source>
</evidence>
<dbReference type="RefSeq" id="WP_124234623.1">
    <property type="nucleotide sequence ID" value="NZ_RHHM01000018.1"/>
</dbReference>
<feature type="region of interest" description="Disordered" evidence="1">
    <location>
        <begin position="64"/>
        <end position="84"/>
    </location>
</feature>
<dbReference type="EMBL" id="RHHM01000018">
    <property type="protein sequence ID" value="RQM36720.1"/>
    <property type="molecule type" value="Genomic_DNA"/>
</dbReference>
<accession>A0A3N6S6P3</accession>
<organism evidence="3 4">
    <name type="scientific">Erwinia psidii</name>
    <dbReference type="NCBI Taxonomy" id="69224"/>
    <lineage>
        <taxon>Bacteria</taxon>
        <taxon>Pseudomonadati</taxon>
        <taxon>Pseudomonadota</taxon>
        <taxon>Gammaproteobacteria</taxon>
        <taxon>Enterobacterales</taxon>
        <taxon>Erwiniaceae</taxon>
        <taxon>Erwinia</taxon>
    </lineage>
</organism>
<feature type="chain" id="PRO_5018098883" description="Exopolysaccharide production protein YjbE" evidence="2">
    <location>
        <begin position="22"/>
        <end position="84"/>
    </location>
</feature>
<comment type="caution">
    <text evidence="3">The sequence shown here is derived from an EMBL/GenBank/DDBJ whole genome shotgun (WGS) entry which is preliminary data.</text>
</comment>
<reference evidence="3 4" key="1">
    <citation type="submission" date="2018-10" db="EMBL/GenBank/DDBJ databases">
        <title>Draft genome sequence for the type isolate of Erwinia psidii, agent causal of bacterial blight in guava (Psidium guajava) and wilt and die-back of Eucalyptus spp.</title>
        <authorList>
            <person name="Hermenegildo P.S."/>
            <person name="Santos S.A."/>
            <person name="Guimaraes L.M.S."/>
            <person name="Vidigal P.M.P."/>
            <person name="Pereira I.C."/>
            <person name="Badel J.L."/>
            <person name="Alfenas-Zerbini P."/>
            <person name="Ferreira M.A.S.V."/>
            <person name="Alfenas A.C."/>
        </authorList>
    </citation>
    <scope>NUCLEOTIDE SEQUENCE [LARGE SCALE GENOMIC DNA]</scope>
    <source>
        <strain evidence="3 4">IBSBF 435</strain>
    </source>
</reference>
<dbReference type="Proteomes" id="UP000279457">
    <property type="component" value="Unassembled WGS sequence"/>
</dbReference>
<keyword evidence="4" id="KW-1185">Reference proteome</keyword>
<evidence type="ECO:0000256" key="1">
    <source>
        <dbReference type="SAM" id="MobiDB-lite"/>
    </source>
</evidence>
<keyword evidence="2" id="KW-0732">Signal</keyword>
<feature type="compositionally biased region" description="Low complexity" evidence="1">
    <location>
        <begin position="68"/>
        <end position="84"/>
    </location>
</feature>
<dbReference type="AlphaFoldDB" id="A0A3N6S6P3"/>
<evidence type="ECO:0008006" key="5">
    <source>
        <dbReference type="Google" id="ProtNLM"/>
    </source>
</evidence>
<dbReference type="InterPro" id="IPR025858">
    <property type="entry name" value="YjbE"/>
</dbReference>
<sequence length="84" mass="7911">MKKINVSLLLMMAAATSPVYAVPATGEAAGSAATTVADGNSNAMGPGVVAALLGVALATMGGGGDGNDGSTATATSTTTTNTQH</sequence>
<gene>
    <name evidence="3" type="ORF">EB241_19305</name>
</gene>